<dbReference type="GO" id="GO:0016616">
    <property type="term" value="F:oxidoreductase activity, acting on the CH-OH group of donors, NAD or NADP as acceptor"/>
    <property type="evidence" value="ECO:0007669"/>
    <property type="project" value="TreeGrafter"/>
</dbReference>
<gene>
    <name evidence="2" type="ORF">MSL71_5110</name>
</gene>
<accession>A0A4U8YHW9</accession>
<dbReference type="PRINTS" id="PR00081">
    <property type="entry name" value="GDHRDH"/>
</dbReference>
<protein>
    <submittedName>
        <fullName evidence="2">Enoyl-(Acyl carrier protein) reductase</fullName>
    </submittedName>
</protein>
<organism evidence="2 3">
    <name type="scientific">Desulfoluna butyratoxydans</name>
    <dbReference type="NCBI Taxonomy" id="231438"/>
    <lineage>
        <taxon>Bacteria</taxon>
        <taxon>Pseudomonadati</taxon>
        <taxon>Thermodesulfobacteriota</taxon>
        <taxon>Desulfobacteria</taxon>
        <taxon>Desulfobacterales</taxon>
        <taxon>Desulfolunaceae</taxon>
        <taxon>Desulfoluna</taxon>
    </lineage>
</organism>
<comment type="similarity">
    <text evidence="1">Belongs to the short-chain dehydrogenases/reductases (SDR) family.</text>
</comment>
<dbReference type="SUPFAM" id="SSF51735">
    <property type="entry name" value="NAD(P)-binding Rossmann-fold domains"/>
    <property type="match status" value="1"/>
</dbReference>
<dbReference type="PANTHER" id="PTHR42760">
    <property type="entry name" value="SHORT-CHAIN DEHYDROGENASES/REDUCTASES FAMILY MEMBER"/>
    <property type="match status" value="1"/>
</dbReference>
<dbReference type="EMBL" id="CAADHO010000001">
    <property type="protein sequence ID" value="VFQ42890.1"/>
    <property type="molecule type" value="Genomic_DNA"/>
</dbReference>
<dbReference type="InterPro" id="IPR020904">
    <property type="entry name" value="Sc_DH/Rdtase_CS"/>
</dbReference>
<dbReference type="Gene3D" id="3.40.50.720">
    <property type="entry name" value="NAD(P)-binding Rossmann-like Domain"/>
    <property type="match status" value="1"/>
</dbReference>
<evidence type="ECO:0000256" key="1">
    <source>
        <dbReference type="ARBA" id="ARBA00006484"/>
    </source>
</evidence>
<dbReference type="InterPro" id="IPR002347">
    <property type="entry name" value="SDR_fam"/>
</dbReference>
<dbReference type="Pfam" id="PF13561">
    <property type="entry name" value="adh_short_C2"/>
    <property type="match status" value="1"/>
</dbReference>
<dbReference type="PANTHER" id="PTHR42760:SF40">
    <property type="entry name" value="3-OXOACYL-[ACYL-CARRIER-PROTEIN] REDUCTASE, CHLOROPLASTIC"/>
    <property type="match status" value="1"/>
</dbReference>
<evidence type="ECO:0000313" key="2">
    <source>
        <dbReference type="EMBL" id="VFQ42890.1"/>
    </source>
</evidence>
<name>A0A4U8YHW9_9BACT</name>
<reference evidence="2 3" key="1">
    <citation type="submission" date="2019-03" db="EMBL/GenBank/DDBJ databases">
        <authorList>
            <person name="Nijsse B."/>
        </authorList>
    </citation>
    <scope>NUCLEOTIDE SEQUENCE [LARGE SCALE GENOMIC DNA]</scope>
    <source>
        <strain evidence="2">Desulfoluna butyratoxydans MSL71</strain>
    </source>
</reference>
<dbReference type="InterPro" id="IPR036291">
    <property type="entry name" value="NAD(P)-bd_dom_sf"/>
</dbReference>
<keyword evidence="3" id="KW-1185">Reference proteome</keyword>
<proteinExistence type="inferred from homology"/>
<dbReference type="CDD" id="cd05233">
    <property type="entry name" value="SDR_c"/>
    <property type="match status" value="1"/>
</dbReference>
<dbReference type="GO" id="GO:0030497">
    <property type="term" value="P:fatty acid elongation"/>
    <property type="evidence" value="ECO:0007669"/>
    <property type="project" value="TreeGrafter"/>
</dbReference>
<evidence type="ECO:0000313" key="3">
    <source>
        <dbReference type="Proteomes" id="UP000507962"/>
    </source>
</evidence>
<dbReference type="AlphaFoldDB" id="A0A4U8YHW9"/>
<sequence length="243" mass="25535">MTFSGQTVLIVGGSCDMALSLIPFLAGAGLRPVSTFRSTEGEQKIRNAGGTPCAFALQNALEPDGFSTLDALFQDGGPDYLVDFAHGNLESLVATADVAAVGRYMQENVTCRAALVKWASRRMMAGRFGRMLYVSSTAAALQNGGQGFYAASKQASESLYRGAGIELAKKGITSAILRPGYVSAGRGTDYLETHGDRIRQRVPLGRAATPAEVAETLLFLLSDAARPINATVVTMDGGLTACK</sequence>
<dbReference type="PROSITE" id="PS00061">
    <property type="entry name" value="ADH_SHORT"/>
    <property type="match status" value="1"/>
</dbReference>
<dbReference type="Proteomes" id="UP000507962">
    <property type="component" value="Unassembled WGS sequence"/>
</dbReference>